<proteinExistence type="predicted"/>
<dbReference type="SUPFAM" id="SSF103473">
    <property type="entry name" value="MFS general substrate transporter"/>
    <property type="match status" value="1"/>
</dbReference>
<feature type="transmembrane region" description="Helical" evidence="1">
    <location>
        <begin position="411"/>
        <end position="431"/>
    </location>
</feature>
<keyword evidence="1" id="KW-0472">Membrane</keyword>
<dbReference type="Gene3D" id="1.20.1250.20">
    <property type="entry name" value="MFS general substrate transporter like domains"/>
    <property type="match status" value="2"/>
</dbReference>
<gene>
    <name evidence="2" type="ORF">IQ251_12320</name>
</gene>
<accession>A0A929BCR9</accession>
<evidence type="ECO:0000256" key="1">
    <source>
        <dbReference type="SAM" id="Phobius"/>
    </source>
</evidence>
<dbReference type="InterPro" id="IPR036259">
    <property type="entry name" value="MFS_trans_sf"/>
</dbReference>
<comment type="caution">
    <text evidence="2">The sequence shown here is derived from an EMBL/GenBank/DDBJ whole genome shotgun (WGS) entry which is preliminary data.</text>
</comment>
<keyword evidence="3" id="KW-1185">Reference proteome</keyword>
<dbReference type="PANTHER" id="PTHR11328:SF24">
    <property type="entry name" value="MAJOR FACILITATOR SUPERFAMILY (MFS) PROFILE DOMAIN-CONTAINING PROTEIN"/>
    <property type="match status" value="1"/>
</dbReference>
<protein>
    <submittedName>
        <fullName evidence="2">MFS transporter</fullName>
    </submittedName>
</protein>
<dbReference type="InterPro" id="IPR039672">
    <property type="entry name" value="MFS_2"/>
</dbReference>
<feature type="transmembrane region" description="Helical" evidence="1">
    <location>
        <begin position="300"/>
        <end position="317"/>
    </location>
</feature>
<feature type="transmembrane region" description="Helical" evidence="1">
    <location>
        <begin position="87"/>
        <end position="108"/>
    </location>
</feature>
<dbReference type="PANTHER" id="PTHR11328">
    <property type="entry name" value="MAJOR FACILITATOR SUPERFAMILY DOMAIN-CONTAINING PROTEIN"/>
    <property type="match status" value="1"/>
</dbReference>
<name>A0A929BCR9_9PSEU</name>
<evidence type="ECO:0000313" key="3">
    <source>
        <dbReference type="Proteomes" id="UP000598360"/>
    </source>
</evidence>
<organism evidence="2 3">
    <name type="scientific">Saccharopolyspora montiporae</name>
    <dbReference type="NCBI Taxonomy" id="2781240"/>
    <lineage>
        <taxon>Bacteria</taxon>
        <taxon>Bacillati</taxon>
        <taxon>Actinomycetota</taxon>
        <taxon>Actinomycetes</taxon>
        <taxon>Pseudonocardiales</taxon>
        <taxon>Pseudonocardiaceae</taxon>
        <taxon>Saccharopolyspora</taxon>
    </lineage>
</organism>
<feature type="transmembrane region" description="Helical" evidence="1">
    <location>
        <begin position="323"/>
        <end position="347"/>
    </location>
</feature>
<feature type="transmembrane region" description="Helical" evidence="1">
    <location>
        <begin position="114"/>
        <end position="136"/>
    </location>
</feature>
<dbReference type="GO" id="GO:0005886">
    <property type="term" value="C:plasma membrane"/>
    <property type="evidence" value="ECO:0007669"/>
    <property type="project" value="TreeGrafter"/>
</dbReference>
<dbReference type="EMBL" id="JADEYC010000019">
    <property type="protein sequence ID" value="MBE9375228.1"/>
    <property type="molecule type" value="Genomic_DNA"/>
</dbReference>
<feature type="transmembrane region" description="Helical" evidence="1">
    <location>
        <begin position="157"/>
        <end position="176"/>
    </location>
</feature>
<evidence type="ECO:0000313" key="2">
    <source>
        <dbReference type="EMBL" id="MBE9375228.1"/>
    </source>
</evidence>
<dbReference type="RefSeq" id="WP_193928674.1">
    <property type="nucleotide sequence ID" value="NZ_JADEYC010000019.1"/>
</dbReference>
<sequence>MQTNPVPTAHVPPGTRWGYAAGSLATGAFTTVPGLLMLPYLTDTMAVPAGAAGLIVLVPKIWDVVFNPVAGRISDGELLARGSRARGLLLGGTLLAVLFGTLFAGPQLGSPGAGAAYVTGVFFLTATAFAFFQVPFNALPAELTADYHERTRLTSTRIALLALAVLLSGALAPLVVEALGGAAGYRLMGVLVAVLMLTGVLSVYFGIRNRPFAPTGQAPRLRELVAALRGWRVFRRLLVVFVLQAMGIGVLLASVNYVARYVLGDPGLQSVLFAGFVGPALVIMPLWARMGRSRGKVAGFQISSLMFGGALAILVFAETMPLALIFALIAVCGAGYAGVQTFPLAILPDLISAEEQRTGETKTGVAAGVWTAAETLGFALGPGIFGLVLSIGGYRSTTESLTAQPPSAVTAVLFGFSLLPAALILAPVPLLRRRVLEGR</sequence>
<keyword evidence="1" id="KW-1133">Transmembrane helix</keyword>
<feature type="transmembrane region" description="Helical" evidence="1">
    <location>
        <begin position="271"/>
        <end position="288"/>
    </location>
</feature>
<reference evidence="2" key="1">
    <citation type="submission" date="2020-10" db="EMBL/GenBank/DDBJ databases">
        <title>Diversity and distribution of actinomycetes associated with coral in the coast of Hainan.</title>
        <authorList>
            <person name="Li F."/>
        </authorList>
    </citation>
    <scope>NUCLEOTIDE SEQUENCE</scope>
    <source>
        <strain evidence="2">HNM0983</strain>
    </source>
</reference>
<dbReference type="Proteomes" id="UP000598360">
    <property type="component" value="Unassembled WGS sequence"/>
</dbReference>
<dbReference type="AlphaFoldDB" id="A0A929BCR9"/>
<feature type="transmembrane region" description="Helical" evidence="1">
    <location>
        <begin position="368"/>
        <end position="391"/>
    </location>
</feature>
<keyword evidence="1" id="KW-0812">Transmembrane</keyword>
<feature type="transmembrane region" description="Helical" evidence="1">
    <location>
        <begin position="45"/>
        <end position="66"/>
    </location>
</feature>
<feature type="transmembrane region" description="Helical" evidence="1">
    <location>
        <begin position="237"/>
        <end position="259"/>
    </location>
</feature>
<feature type="transmembrane region" description="Helical" evidence="1">
    <location>
        <begin position="188"/>
        <end position="207"/>
    </location>
</feature>
<dbReference type="GO" id="GO:0008643">
    <property type="term" value="P:carbohydrate transport"/>
    <property type="evidence" value="ECO:0007669"/>
    <property type="project" value="InterPro"/>
</dbReference>
<dbReference type="Pfam" id="PF13347">
    <property type="entry name" value="MFS_2"/>
    <property type="match status" value="1"/>
</dbReference>
<dbReference type="GO" id="GO:0015293">
    <property type="term" value="F:symporter activity"/>
    <property type="evidence" value="ECO:0007669"/>
    <property type="project" value="InterPro"/>
</dbReference>